<evidence type="ECO:0000313" key="6">
    <source>
        <dbReference type="Proteomes" id="UP001369815"/>
    </source>
</evidence>
<dbReference type="PANTHER" id="PTHR43877:SF2">
    <property type="entry name" value="AMINOALKYLPHOSPHONATE N-ACETYLTRANSFERASE-RELATED"/>
    <property type="match status" value="1"/>
</dbReference>
<dbReference type="Pfam" id="PF00583">
    <property type="entry name" value="Acetyltransf_1"/>
    <property type="match status" value="1"/>
</dbReference>
<dbReference type="EMBL" id="JBANMG010000010">
    <property type="protein sequence ID" value="KAK6948060.1"/>
    <property type="molecule type" value="Genomic_DNA"/>
</dbReference>
<proteinExistence type="predicted"/>
<dbReference type="InterPro" id="IPR000182">
    <property type="entry name" value="GNAT_dom"/>
</dbReference>
<dbReference type="SUPFAM" id="SSF55729">
    <property type="entry name" value="Acyl-CoA N-acyltransferases (Nat)"/>
    <property type="match status" value="1"/>
</dbReference>
<feature type="domain" description="N-acetyltransferase" evidence="4">
    <location>
        <begin position="131"/>
        <end position="290"/>
    </location>
</feature>
<sequence length="312" mass="34302">MISTEALSIGSMQYSGTAYTVQADAIIVTSNSDSAFNSRGDSDDTFDEAFDVLTHDISFETFASKNAKSSPDALQATGPNSVSSTSITSNSSKHNFKNSTNIATHYNQAHDSSSYAHWTSTYSIKMANEGLKFRIATPGDAPQIQQLVQSAFRAEDSRENWTGDMTLASQFSIHVDEIMSNIIKPESAYLMATDENGNLVGSVGVAKRGADNARIYMLAIDPDRHRGGIGRKVLTYAEEHCRQRWSIGKLELNALSSRLELIKWYLRCGYHKTGELTPFPREWFKGRTLPDDLCFVELEKDLGTGPAAVDTA</sequence>
<dbReference type="PANTHER" id="PTHR43877">
    <property type="entry name" value="AMINOALKYLPHOSPHONATE N-ACETYLTRANSFERASE-RELATED-RELATED"/>
    <property type="match status" value="1"/>
</dbReference>
<evidence type="ECO:0000313" key="5">
    <source>
        <dbReference type="EMBL" id="KAK6948060.1"/>
    </source>
</evidence>
<evidence type="ECO:0000259" key="4">
    <source>
        <dbReference type="PROSITE" id="PS51186"/>
    </source>
</evidence>
<keyword evidence="6" id="KW-1185">Reference proteome</keyword>
<dbReference type="Gene3D" id="3.40.630.30">
    <property type="match status" value="1"/>
</dbReference>
<protein>
    <recommendedName>
        <fullName evidence="4">N-acetyltransferase domain-containing protein</fullName>
    </recommendedName>
</protein>
<evidence type="ECO:0000256" key="2">
    <source>
        <dbReference type="ARBA" id="ARBA00023315"/>
    </source>
</evidence>
<evidence type="ECO:0000256" key="1">
    <source>
        <dbReference type="ARBA" id="ARBA00022679"/>
    </source>
</evidence>
<comment type="caution">
    <text evidence="5">The sequence shown here is derived from an EMBL/GenBank/DDBJ whole genome shotgun (WGS) entry which is preliminary data.</text>
</comment>
<dbReference type="InterPro" id="IPR050832">
    <property type="entry name" value="Bact_Acetyltransf"/>
</dbReference>
<evidence type="ECO:0000256" key="3">
    <source>
        <dbReference type="SAM" id="MobiDB-lite"/>
    </source>
</evidence>
<feature type="compositionally biased region" description="Low complexity" evidence="3">
    <location>
        <begin position="80"/>
        <end position="92"/>
    </location>
</feature>
<organism evidence="5 6">
    <name type="scientific">Daldinia eschscholtzii</name>
    <dbReference type="NCBI Taxonomy" id="292717"/>
    <lineage>
        <taxon>Eukaryota</taxon>
        <taxon>Fungi</taxon>
        <taxon>Dikarya</taxon>
        <taxon>Ascomycota</taxon>
        <taxon>Pezizomycotina</taxon>
        <taxon>Sordariomycetes</taxon>
        <taxon>Xylariomycetidae</taxon>
        <taxon>Xylariales</taxon>
        <taxon>Hypoxylaceae</taxon>
        <taxon>Daldinia</taxon>
    </lineage>
</organism>
<name>A0AAX6M6E7_9PEZI</name>
<dbReference type="InterPro" id="IPR016181">
    <property type="entry name" value="Acyl_CoA_acyltransferase"/>
</dbReference>
<dbReference type="Proteomes" id="UP001369815">
    <property type="component" value="Unassembled WGS sequence"/>
</dbReference>
<keyword evidence="2" id="KW-0012">Acyltransferase</keyword>
<dbReference type="AlphaFoldDB" id="A0AAX6M6E7"/>
<dbReference type="PROSITE" id="PS51186">
    <property type="entry name" value="GNAT"/>
    <property type="match status" value="1"/>
</dbReference>
<dbReference type="CDD" id="cd04301">
    <property type="entry name" value="NAT_SF"/>
    <property type="match status" value="1"/>
</dbReference>
<gene>
    <name evidence="5" type="ORF">Daesc_009824</name>
</gene>
<feature type="region of interest" description="Disordered" evidence="3">
    <location>
        <begin position="68"/>
        <end position="93"/>
    </location>
</feature>
<dbReference type="GO" id="GO:0016747">
    <property type="term" value="F:acyltransferase activity, transferring groups other than amino-acyl groups"/>
    <property type="evidence" value="ECO:0007669"/>
    <property type="project" value="InterPro"/>
</dbReference>
<reference evidence="5 6" key="1">
    <citation type="journal article" date="2024" name="Front Chem Biol">
        <title>Unveiling the potential of Daldinia eschscholtzii MFLUCC 19-0629 through bioactivity and bioinformatics studies for enhanced sustainable agriculture production.</title>
        <authorList>
            <person name="Brooks S."/>
            <person name="Weaver J.A."/>
            <person name="Klomchit A."/>
            <person name="Alharthi S.A."/>
            <person name="Onlamun T."/>
            <person name="Nurani R."/>
            <person name="Vong T.K."/>
            <person name="Alberti F."/>
            <person name="Greco C."/>
        </authorList>
    </citation>
    <scope>NUCLEOTIDE SEQUENCE [LARGE SCALE GENOMIC DNA]</scope>
    <source>
        <strain evidence="5">MFLUCC 19-0629</strain>
    </source>
</reference>
<keyword evidence="1" id="KW-0808">Transferase</keyword>
<accession>A0AAX6M6E7</accession>